<evidence type="ECO:0000256" key="1">
    <source>
        <dbReference type="ARBA" id="ARBA00007867"/>
    </source>
</evidence>
<keyword evidence="7" id="KW-1185">Reference proteome</keyword>
<evidence type="ECO:0000313" key="8">
    <source>
        <dbReference type="WBParaSite" id="EVEC_0000594901-mRNA-1"/>
    </source>
</evidence>
<evidence type="ECO:0000313" key="6">
    <source>
        <dbReference type="EMBL" id="VDD90809.1"/>
    </source>
</evidence>
<dbReference type="PROSITE" id="PS51006">
    <property type="entry name" value="PABS_2"/>
    <property type="match status" value="1"/>
</dbReference>
<dbReference type="WBParaSite" id="EVEC_0000594901-mRNA-1">
    <property type="protein sequence ID" value="EVEC_0000594901-mRNA-1"/>
    <property type="gene ID" value="EVEC_0000594901"/>
</dbReference>
<dbReference type="Proteomes" id="UP000274131">
    <property type="component" value="Unassembled WGS sequence"/>
</dbReference>
<proteinExistence type="inferred from homology"/>
<dbReference type="GO" id="GO:0008295">
    <property type="term" value="P:spermidine biosynthetic process"/>
    <property type="evidence" value="ECO:0007669"/>
    <property type="project" value="TreeGrafter"/>
</dbReference>
<dbReference type="InterPro" id="IPR001045">
    <property type="entry name" value="Spermi_synthase"/>
</dbReference>
<keyword evidence="3" id="KW-0620">Polyamine biosynthesis</keyword>
<feature type="domain" description="PABS" evidence="5">
    <location>
        <begin position="6"/>
        <end position="261"/>
    </location>
</feature>
<dbReference type="EMBL" id="UXUI01008202">
    <property type="protein sequence ID" value="VDD90809.1"/>
    <property type="molecule type" value="Genomic_DNA"/>
</dbReference>
<comment type="similarity">
    <text evidence="1 4">Belongs to the spermidine/spermine synthase family.</text>
</comment>
<dbReference type="NCBIfam" id="TIGR00417">
    <property type="entry name" value="speE"/>
    <property type="match status" value="1"/>
</dbReference>
<dbReference type="HAMAP" id="MF_00198">
    <property type="entry name" value="Spermidine_synth"/>
    <property type="match status" value="1"/>
</dbReference>
<dbReference type="Gene3D" id="2.30.140.10">
    <property type="entry name" value="Spermidine synthase, tetramerisation domain"/>
    <property type="match status" value="1"/>
</dbReference>
<dbReference type="OrthoDB" id="38125at2759"/>
<reference evidence="8" key="1">
    <citation type="submission" date="2017-02" db="UniProtKB">
        <authorList>
            <consortium name="WormBaseParasite"/>
        </authorList>
    </citation>
    <scope>IDENTIFICATION</scope>
</reference>
<dbReference type="PROSITE" id="PS01330">
    <property type="entry name" value="PABS_1"/>
    <property type="match status" value="1"/>
</dbReference>
<evidence type="ECO:0000259" key="5">
    <source>
        <dbReference type="PROSITE" id="PS51006"/>
    </source>
</evidence>
<dbReference type="FunFam" id="3.40.50.150:FF:000013">
    <property type="entry name" value="Spermidine synthase"/>
    <property type="match status" value="1"/>
</dbReference>
<dbReference type="SUPFAM" id="SSF53335">
    <property type="entry name" value="S-adenosyl-L-methionine-dependent methyltransferases"/>
    <property type="match status" value="1"/>
</dbReference>
<dbReference type="Pfam" id="PF17284">
    <property type="entry name" value="Spermine_synt_N"/>
    <property type="match status" value="1"/>
</dbReference>
<feature type="active site" description="Proton acceptor" evidence="3">
    <location>
        <position position="181"/>
    </location>
</feature>
<dbReference type="InterPro" id="IPR037163">
    <property type="entry name" value="Spermidine_synt_N_sf"/>
</dbReference>
<dbReference type="Pfam" id="PF01564">
    <property type="entry name" value="Spermine_synth"/>
    <property type="match status" value="1"/>
</dbReference>
<dbReference type="GO" id="GO:0004766">
    <property type="term" value="F:spermidine synthase activity"/>
    <property type="evidence" value="ECO:0007669"/>
    <property type="project" value="TreeGrafter"/>
</dbReference>
<sequence length="312" mass="35106">MDSIREGWFTEFSPDQAELDKKGTSETSEVIQGNSWPGQAFSLQISKELFHEKSAYQDVHVFESRSHGRVLVLDGIIQCTDLDEFAYQEMLTHLAMFSHHSPAKVLIIGGGDGGILREVLKHDCVVSVVLCEIDEMVINVSRKYLPQLSVSFDSPKLELHIGDGMEFLKHHVNEFDVIITDSSDPAGPAEKLFTKSYYELLRDSLREGGVLSSQGECPWIDMSLVHEVYKSCKQLFSSAAYAVGSVPTYTTGLMGYIICLKDQKRDISVPLRTLSEEEVKRMKLRYYNSAVHRASFALPQFIKEVSKIVCLL</sequence>
<dbReference type="InterPro" id="IPR030373">
    <property type="entry name" value="PABS_CS"/>
</dbReference>
<dbReference type="GO" id="GO:0005829">
    <property type="term" value="C:cytosol"/>
    <property type="evidence" value="ECO:0007669"/>
    <property type="project" value="TreeGrafter"/>
</dbReference>
<dbReference type="PANTHER" id="PTHR11558">
    <property type="entry name" value="SPERMIDINE/SPERMINE SYNTHASE"/>
    <property type="match status" value="1"/>
</dbReference>
<protein>
    <submittedName>
        <fullName evidence="8">PABS domain-containing protein</fullName>
    </submittedName>
</protein>
<evidence type="ECO:0000256" key="3">
    <source>
        <dbReference type="PROSITE-ProRule" id="PRU00354"/>
    </source>
</evidence>
<dbReference type="CDD" id="cd02440">
    <property type="entry name" value="AdoMet_MTases"/>
    <property type="match status" value="1"/>
</dbReference>
<dbReference type="NCBIfam" id="NF002010">
    <property type="entry name" value="PRK00811.1"/>
    <property type="match status" value="1"/>
</dbReference>
<gene>
    <name evidence="6" type="ORF">EVEC_LOCUS5560</name>
</gene>
<dbReference type="AlphaFoldDB" id="A0A0N4V6Q5"/>
<dbReference type="PANTHER" id="PTHR11558:SF11">
    <property type="entry name" value="SPERMIDINE SYNTHASE"/>
    <property type="match status" value="1"/>
</dbReference>
<organism evidence="8">
    <name type="scientific">Enterobius vermicularis</name>
    <name type="common">Human pinworm</name>
    <dbReference type="NCBI Taxonomy" id="51028"/>
    <lineage>
        <taxon>Eukaryota</taxon>
        <taxon>Metazoa</taxon>
        <taxon>Ecdysozoa</taxon>
        <taxon>Nematoda</taxon>
        <taxon>Chromadorea</taxon>
        <taxon>Rhabditida</taxon>
        <taxon>Spirurina</taxon>
        <taxon>Oxyuridomorpha</taxon>
        <taxon>Oxyuroidea</taxon>
        <taxon>Oxyuridae</taxon>
        <taxon>Enterobius</taxon>
    </lineage>
</organism>
<reference evidence="6 7" key="2">
    <citation type="submission" date="2018-10" db="EMBL/GenBank/DDBJ databases">
        <authorList>
            <consortium name="Pathogen Informatics"/>
        </authorList>
    </citation>
    <scope>NUCLEOTIDE SEQUENCE [LARGE SCALE GENOMIC DNA]</scope>
</reference>
<dbReference type="InterPro" id="IPR035246">
    <property type="entry name" value="Spermidine_synt_N"/>
</dbReference>
<evidence type="ECO:0000256" key="2">
    <source>
        <dbReference type="ARBA" id="ARBA00022679"/>
    </source>
</evidence>
<dbReference type="InterPro" id="IPR030374">
    <property type="entry name" value="PABS"/>
</dbReference>
<evidence type="ECO:0000313" key="7">
    <source>
        <dbReference type="Proteomes" id="UP000274131"/>
    </source>
</evidence>
<accession>A0A0N4V6Q5</accession>
<dbReference type="Gene3D" id="3.40.50.150">
    <property type="entry name" value="Vaccinia Virus protein VP39"/>
    <property type="match status" value="1"/>
</dbReference>
<dbReference type="InterPro" id="IPR029063">
    <property type="entry name" value="SAM-dependent_MTases_sf"/>
</dbReference>
<evidence type="ECO:0000256" key="4">
    <source>
        <dbReference type="RuleBase" id="RU003836"/>
    </source>
</evidence>
<keyword evidence="2 3" id="KW-0808">Transferase</keyword>
<name>A0A0N4V6Q5_ENTVE</name>
<dbReference type="STRING" id="51028.A0A0N4V6Q5"/>